<dbReference type="Pfam" id="PF04784">
    <property type="entry name" value="DUF547"/>
    <property type="match status" value="1"/>
</dbReference>
<gene>
    <name evidence="3" type="ORF">G5S32_02045</name>
</gene>
<dbReference type="KEGG" id="vzi:G5S32_02045"/>
<evidence type="ECO:0000313" key="3">
    <source>
        <dbReference type="EMBL" id="QIH40830.1"/>
    </source>
</evidence>
<dbReference type="PANTHER" id="PTHR46361">
    <property type="entry name" value="ELECTRON CARRIER/ PROTEIN DISULFIDE OXIDOREDUCTASE"/>
    <property type="match status" value="1"/>
</dbReference>
<evidence type="ECO:0000259" key="2">
    <source>
        <dbReference type="Pfam" id="PF04784"/>
    </source>
</evidence>
<feature type="domain" description="DUF547" evidence="2">
    <location>
        <begin position="87"/>
        <end position="198"/>
    </location>
</feature>
<evidence type="ECO:0000313" key="4">
    <source>
        <dbReference type="Proteomes" id="UP000503003"/>
    </source>
</evidence>
<evidence type="ECO:0000256" key="1">
    <source>
        <dbReference type="SAM" id="SignalP"/>
    </source>
</evidence>
<protein>
    <submittedName>
        <fullName evidence="3">DUF547 domain-containing protein</fullName>
    </submittedName>
</protein>
<keyword evidence="4" id="KW-1185">Reference proteome</keyword>
<feature type="chain" id="PRO_5026241877" evidence="1">
    <location>
        <begin position="19"/>
        <end position="260"/>
    </location>
</feature>
<dbReference type="PANTHER" id="PTHR46361:SF3">
    <property type="entry name" value="ELECTRON CARRIER_ PROTEIN DISULFIDE OXIDOREDUCTASE"/>
    <property type="match status" value="1"/>
</dbReference>
<dbReference type="RefSeq" id="WP_165310243.1">
    <property type="nucleotide sequence ID" value="NZ_CP049331.1"/>
</dbReference>
<organism evidence="3 4">
    <name type="scientific">Vibrio ziniensis</name>
    <dbReference type="NCBI Taxonomy" id="2711221"/>
    <lineage>
        <taxon>Bacteria</taxon>
        <taxon>Pseudomonadati</taxon>
        <taxon>Pseudomonadota</taxon>
        <taxon>Gammaproteobacteria</taxon>
        <taxon>Vibrionales</taxon>
        <taxon>Vibrionaceae</taxon>
        <taxon>Vibrio</taxon>
    </lineage>
</organism>
<keyword evidence="1" id="KW-0732">Signal</keyword>
<proteinExistence type="predicted"/>
<dbReference type="EMBL" id="CP049331">
    <property type="protein sequence ID" value="QIH40830.1"/>
    <property type="molecule type" value="Genomic_DNA"/>
</dbReference>
<dbReference type="AlphaFoldDB" id="A0A6G7CFI4"/>
<name>A0A6G7CFI4_9VIBR</name>
<sequence>MKRLLAFALILISPISFSAPKSDLWPYWNVSNEQSSTTVPHHKWQTILDLYLVSQGEYTLFKYAHVADADKEKLDEYLSDMSQTDPRELNKKEQYAYWINLYNALTVQLILDNYPITSITKIGSWLSFGPWNEEVMNVSGKTLTLNDIEHRILRPIWGDPRTHYAVNCASLGCPNLQPNAFSSENTEAQLEKAANEFINSHKAVSYQDGHLTLSSIYDWFTEDFGSKKRLFDHLNKYRSEAIQYQGNIKYEYDWKLNEKK</sequence>
<accession>A0A6G7CFI4</accession>
<feature type="signal peptide" evidence="1">
    <location>
        <begin position="1"/>
        <end position="18"/>
    </location>
</feature>
<dbReference type="InterPro" id="IPR006869">
    <property type="entry name" value="DUF547"/>
</dbReference>
<reference evidence="3 4" key="1">
    <citation type="submission" date="2020-02" db="EMBL/GenBank/DDBJ databases">
        <title>A complete genome of a marine bacterium Vibrio sp. ZWAL4003 isolated from the mangrove sediment with the ability to degrade polysaccharides.</title>
        <authorList>
            <person name="Wu J."/>
            <person name="Qu W."/>
            <person name="Zeng R."/>
        </authorList>
    </citation>
    <scope>NUCLEOTIDE SEQUENCE [LARGE SCALE GENOMIC DNA]</scope>
    <source>
        <strain evidence="3 4">ZWAL4003</strain>
    </source>
</reference>
<dbReference type="Proteomes" id="UP000503003">
    <property type="component" value="Chromosome 1"/>
</dbReference>